<feature type="repeat" description="Pumilio" evidence="4">
    <location>
        <begin position="739"/>
        <end position="774"/>
    </location>
</feature>
<comment type="function">
    <text evidence="3">Sequence-specific RNA-binding protein that regulates translation and mRNA stability by binding the 3'-UTR of target mRNAs.</text>
</comment>
<dbReference type="InterPro" id="IPR011989">
    <property type="entry name" value="ARM-like"/>
</dbReference>
<dbReference type="PROSITE" id="PS50303">
    <property type="entry name" value="PUM_HD"/>
    <property type="match status" value="1"/>
</dbReference>
<evidence type="ECO:0000256" key="4">
    <source>
        <dbReference type="PROSITE-ProRule" id="PRU00317"/>
    </source>
</evidence>
<sequence>MKQNKYYSTLPPLLLSLSLLFSSASLASLAPPPPPPPPPPPKYPQNRRLPVQFSAAIRSPNPPERAGARGDAPGANARAPCEDCCPATEMDEVPGNQEDPRLGAYADKITEAMFADHVELGSHYAGDSSSEAGWAPMIARMQSQSQLGSNQLGVSFENGSLPDDPSSLASAFKNMSLGFRDFTVGTPANPVSVAPLGGHYPASHVISSGESTMNSFHQQEFAQDGFRPSSLNPNVAEYMKPKYGVHNVQMCTGLHGSDYVSGDPYNLPSSASPLQKQYFIDGQFRANAPYQQTGSNFMRQDFDADSHYLLQSQYAYQQMPQVAGSDVHWVRSNQHGVHSSIPAASPYLRTPMVGQQAHSSADTYWNGAGISHGNNQLNSTFVNNCSCIIYPDCSREICEYCQMKQAEKLKHRYMFRRSSKGFLQPQIFDKVNIKCFPGKTMVKSDDINSARNIQSVFEPNGRIEINQRINQHGHNQHLNIQGNDFLLFDRLNSQALSPVESEYGLAMKIPQMSYSSVDEVVGKIHLLAKDQNGCRFLQRIFTEGTSENVKKVFDGIIEHIGELVVDPFGNYLVQKLLEECNHDQKMHIVYEITKRPGQLIKFSCDMHGTRVVQKVIETINSPDEVSMVVCALSSGAITLMMDANGCHVALRCLQKFSHEHKAFLLNVAMEYYFELAQDRQGCCIIQKCILHANKEQKNQLLYNITSRALELSEHQYGNYVVQYILDLHISWATDEILDKLEGHFGSLSMQKSSSNVVEKCLKEASWPKRVKIIHELINDPKLLNILIDPYGNYVIQTALKECEDAAVRAVLIGAIRPHVAALRNNMFGKRILSKTYLKNRKH</sequence>
<dbReference type="InterPro" id="IPR001313">
    <property type="entry name" value="Pumilio_RNA-bd_rpt"/>
</dbReference>
<dbReference type="GO" id="GO:0006417">
    <property type="term" value="P:regulation of translation"/>
    <property type="evidence" value="ECO:0007669"/>
    <property type="project" value="UniProtKB-KW"/>
</dbReference>
<evidence type="ECO:0000256" key="2">
    <source>
        <dbReference type="ARBA" id="ARBA00022845"/>
    </source>
</evidence>
<dbReference type="STRING" id="40149.A0A0E0CKS0"/>
<dbReference type="SMART" id="SM00025">
    <property type="entry name" value="Pumilio"/>
    <property type="match status" value="8"/>
</dbReference>
<feature type="compositionally biased region" description="Pro residues" evidence="5">
    <location>
        <begin position="30"/>
        <end position="43"/>
    </location>
</feature>
<dbReference type="GO" id="GO:0005737">
    <property type="term" value="C:cytoplasm"/>
    <property type="evidence" value="ECO:0007669"/>
    <property type="project" value="TreeGrafter"/>
</dbReference>
<dbReference type="InterPro" id="IPR033712">
    <property type="entry name" value="Pumilio_RNA-bd"/>
</dbReference>
<dbReference type="PROSITE" id="PS50302">
    <property type="entry name" value="PUM"/>
    <property type="match status" value="7"/>
</dbReference>
<feature type="repeat" description="Pumilio" evidence="4">
    <location>
        <begin position="703"/>
        <end position="738"/>
    </location>
</feature>
<evidence type="ECO:0000259" key="7">
    <source>
        <dbReference type="PROSITE" id="PS50303"/>
    </source>
</evidence>
<reference evidence="8" key="1">
    <citation type="submission" date="2015-04" db="UniProtKB">
        <authorList>
            <consortium name="EnsemblPlants"/>
        </authorList>
    </citation>
    <scope>IDENTIFICATION</scope>
</reference>
<proteinExistence type="predicted"/>
<feature type="repeat" description="Pumilio" evidence="4">
    <location>
        <begin position="775"/>
        <end position="813"/>
    </location>
</feature>
<dbReference type="EnsemblPlants" id="OMERI02G17230.1">
    <property type="protein sequence ID" value="OMERI02G17230.1"/>
    <property type="gene ID" value="OMERI02G17230"/>
</dbReference>
<dbReference type="Pfam" id="PF00806">
    <property type="entry name" value="PUF"/>
    <property type="match status" value="8"/>
</dbReference>
<feature type="chain" id="PRO_5002355924" description="PUM-HD domain-containing protein" evidence="6">
    <location>
        <begin position="28"/>
        <end position="842"/>
    </location>
</feature>
<dbReference type="InterPro" id="IPR016024">
    <property type="entry name" value="ARM-type_fold"/>
</dbReference>
<feature type="signal peptide" evidence="6">
    <location>
        <begin position="1"/>
        <end position="27"/>
    </location>
</feature>
<keyword evidence="9" id="KW-1185">Reference proteome</keyword>
<dbReference type="Proteomes" id="UP000008021">
    <property type="component" value="Chromosome 2"/>
</dbReference>
<name>A0A0E0CKS0_9ORYZ</name>
<keyword evidence="6" id="KW-0732">Signal</keyword>
<dbReference type="CDD" id="cd07920">
    <property type="entry name" value="Pumilio"/>
    <property type="match status" value="1"/>
</dbReference>
<evidence type="ECO:0000313" key="8">
    <source>
        <dbReference type="EnsemblPlants" id="OMERI02G17230.1"/>
    </source>
</evidence>
<dbReference type="Gene3D" id="1.25.10.10">
    <property type="entry name" value="Leucine-rich Repeat Variant"/>
    <property type="match status" value="1"/>
</dbReference>
<feature type="repeat" description="Pumilio" evidence="4">
    <location>
        <begin position="666"/>
        <end position="702"/>
    </location>
</feature>
<dbReference type="GO" id="GO:0003729">
    <property type="term" value="F:mRNA binding"/>
    <property type="evidence" value="ECO:0007669"/>
    <property type="project" value="TreeGrafter"/>
</dbReference>
<dbReference type="InterPro" id="IPR033133">
    <property type="entry name" value="PUM-HD"/>
</dbReference>
<reference evidence="8" key="2">
    <citation type="submission" date="2018-05" db="EMBL/GenBank/DDBJ databases">
        <title>OmerRS3 (Oryza meridionalis Reference Sequence Version 3).</title>
        <authorList>
            <person name="Zhang J."/>
            <person name="Kudrna D."/>
            <person name="Lee S."/>
            <person name="Talag J."/>
            <person name="Welchert J."/>
            <person name="Wing R.A."/>
        </authorList>
    </citation>
    <scope>NUCLEOTIDE SEQUENCE [LARGE SCALE GENOMIC DNA]</scope>
    <source>
        <strain evidence="8">cv. OR44</strain>
    </source>
</reference>
<evidence type="ECO:0000256" key="6">
    <source>
        <dbReference type="SAM" id="SignalP"/>
    </source>
</evidence>
<keyword evidence="2" id="KW-0810">Translation regulation</keyword>
<dbReference type="SUPFAM" id="SSF48371">
    <property type="entry name" value="ARM repeat"/>
    <property type="match status" value="1"/>
</dbReference>
<dbReference type="AlphaFoldDB" id="A0A0E0CKS0"/>
<keyword evidence="1" id="KW-0677">Repeat</keyword>
<dbReference type="PANTHER" id="PTHR12537:SF192">
    <property type="entry name" value="OS12G0488900 PROTEIN"/>
    <property type="match status" value="1"/>
</dbReference>
<feature type="repeat" description="Pumilio" evidence="4">
    <location>
        <begin position="555"/>
        <end position="591"/>
    </location>
</feature>
<feature type="repeat" description="Pumilio" evidence="4">
    <location>
        <begin position="594"/>
        <end position="630"/>
    </location>
</feature>
<dbReference type="PANTHER" id="PTHR12537">
    <property type="entry name" value="RNA BINDING PROTEIN PUMILIO-RELATED"/>
    <property type="match status" value="1"/>
</dbReference>
<feature type="region of interest" description="Disordered" evidence="5">
    <location>
        <begin position="26"/>
        <end position="79"/>
    </location>
</feature>
<protein>
    <recommendedName>
        <fullName evidence="7">PUM-HD domain-containing protein</fullName>
    </recommendedName>
</protein>
<feature type="domain" description="PUM-HD" evidence="7">
    <location>
        <begin position="491"/>
        <end position="839"/>
    </location>
</feature>
<feature type="repeat" description="Pumilio" evidence="4">
    <location>
        <begin position="519"/>
        <end position="554"/>
    </location>
</feature>
<evidence type="ECO:0000313" key="9">
    <source>
        <dbReference type="Proteomes" id="UP000008021"/>
    </source>
</evidence>
<evidence type="ECO:0000256" key="1">
    <source>
        <dbReference type="ARBA" id="ARBA00022737"/>
    </source>
</evidence>
<dbReference type="FunFam" id="1.25.10.10:FF:000237">
    <property type="entry name" value="Pumilio homolog 9"/>
    <property type="match status" value="1"/>
</dbReference>
<dbReference type="SUPFAM" id="SSF101447">
    <property type="entry name" value="Formin homology 2 domain (FH2 domain)"/>
    <property type="match status" value="1"/>
</dbReference>
<dbReference type="Gramene" id="OMERI02G17230.1">
    <property type="protein sequence ID" value="OMERI02G17230.1"/>
    <property type="gene ID" value="OMERI02G17230"/>
</dbReference>
<organism evidence="8">
    <name type="scientific">Oryza meridionalis</name>
    <dbReference type="NCBI Taxonomy" id="40149"/>
    <lineage>
        <taxon>Eukaryota</taxon>
        <taxon>Viridiplantae</taxon>
        <taxon>Streptophyta</taxon>
        <taxon>Embryophyta</taxon>
        <taxon>Tracheophyta</taxon>
        <taxon>Spermatophyta</taxon>
        <taxon>Magnoliopsida</taxon>
        <taxon>Liliopsida</taxon>
        <taxon>Poales</taxon>
        <taxon>Poaceae</taxon>
        <taxon>BOP clade</taxon>
        <taxon>Oryzoideae</taxon>
        <taxon>Oryzeae</taxon>
        <taxon>Oryzinae</taxon>
        <taxon>Oryza</taxon>
    </lineage>
</organism>
<accession>A0A0E0CKS0</accession>
<evidence type="ECO:0000256" key="3">
    <source>
        <dbReference type="ARBA" id="ARBA00058490"/>
    </source>
</evidence>
<evidence type="ECO:0000256" key="5">
    <source>
        <dbReference type="SAM" id="MobiDB-lite"/>
    </source>
</evidence>